<dbReference type="EMBL" id="JBBPBM010000028">
    <property type="protein sequence ID" value="KAK8537551.1"/>
    <property type="molecule type" value="Genomic_DNA"/>
</dbReference>
<evidence type="ECO:0000256" key="1">
    <source>
        <dbReference type="ARBA" id="ARBA00011738"/>
    </source>
</evidence>
<dbReference type="PANTHER" id="PTHR33178">
    <property type="match status" value="1"/>
</dbReference>
<gene>
    <name evidence="3" type="ORF">V6N12_043709</name>
</gene>
<proteinExistence type="predicted"/>
<dbReference type="PANTHER" id="PTHR33178:SF5">
    <property type="entry name" value="EXPRESSED PROTEIN"/>
    <property type="match status" value="1"/>
</dbReference>
<comment type="caution">
    <text evidence="3">The sequence shown here is derived from an EMBL/GenBank/DDBJ whole genome shotgun (WGS) entry which is preliminary data.</text>
</comment>
<dbReference type="Gene3D" id="3.30.70.100">
    <property type="match status" value="2"/>
</dbReference>
<evidence type="ECO:0000313" key="3">
    <source>
        <dbReference type="EMBL" id="KAK8537551.1"/>
    </source>
</evidence>
<keyword evidence="4" id="KW-1185">Reference proteome</keyword>
<dbReference type="PROSITE" id="PS51502">
    <property type="entry name" value="S_R_A_B_BARREL"/>
    <property type="match status" value="2"/>
</dbReference>
<organism evidence="3 4">
    <name type="scientific">Hibiscus sabdariffa</name>
    <name type="common">roselle</name>
    <dbReference type="NCBI Taxonomy" id="183260"/>
    <lineage>
        <taxon>Eukaryota</taxon>
        <taxon>Viridiplantae</taxon>
        <taxon>Streptophyta</taxon>
        <taxon>Embryophyta</taxon>
        <taxon>Tracheophyta</taxon>
        <taxon>Spermatophyta</taxon>
        <taxon>Magnoliopsida</taxon>
        <taxon>eudicotyledons</taxon>
        <taxon>Gunneridae</taxon>
        <taxon>Pentapetalae</taxon>
        <taxon>rosids</taxon>
        <taxon>malvids</taxon>
        <taxon>Malvales</taxon>
        <taxon>Malvaceae</taxon>
        <taxon>Malvoideae</taxon>
        <taxon>Hibiscus</taxon>
    </lineage>
</organism>
<dbReference type="Proteomes" id="UP001472677">
    <property type="component" value="Unassembled WGS sequence"/>
</dbReference>
<name>A0ABR2DFJ6_9ROSI</name>
<evidence type="ECO:0000313" key="4">
    <source>
        <dbReference type="Proteomes" id="UP001472677"/>
    </source>
</evidence>
<protein>
    <recommendedName>
        <fullName evidence="2">Stress-response A/B barrel domain-containing protein</fullName>
    </recommendedName>
</protein>
<accession>A0ABR2DFJ6</accession>
<dbReference type="SMART" id="SM00886">
    <property type="entry name" value="Dabb"/>
    <property type="match status" value="2"/>
</dbReference>
<dbReference type="Pfam" id="PF07876">
    <property type="entry name" value="Dabb"/>
    <property type="match status" value="1"/>
</dbReference>
<sequence>MVVLPLSHPMPQALTFRSFPLYSAISSNVYGRHGNGITGRKQFTVFSCANGNGQRERNLFRRREVVEHICLLKANKGLSDDKEKDMLDYLYTSQYQMRGIVAISLGQISAQADEDYTHAVFMRFQSKEILAKFYENPLYLQLMKEHVLPYCHGQINVDYESEVEDDVLHIFRKGEEYNYGVEFVLLIAFVEAAIGGPVNDALISLQELTIEHPSLILQCTQGSNFNSNSSEEYTHGVVIRFRSLDALEIFLSSSRYKDVWESKLQPIARKTLAIHFSVDPVGTEIM</sequence>
<comment type="subunit">
    <text evidence="1">Homodimer.</text>
</comment>
<feature type="domain" description="Stress-response A/B barrel" evidence="2">
    <location>
        <begin position="181"/>
        <end position="276"/>
    </location>
</feature>
<dbReference type="InterPro" id="IPR011008">
    <property type="entry name" value="Dimeric_a/b-barrel"/>
</dbReference>
<dbReference type="InterPro" id="IPR044662">
    <property type="entry name" value="HS1/DABB1-like"/>
</dbReference>
<feature type="domain" description="Stress-response A/B barrel" evidence="2">
    <location>
        <begin position="66"/>
        <end position="159"/>
    </location>
</feature>
<dbReference type="InterPro" id="IPR013097">
    <property type="entry name" value="Dabb"/>
</dbReference>
<dbReference type="SUPFAM" id="SSF54909">
    <property type="entry name" value="Dimeric alpha+beta barrel"/>
    <property type="match status" value="2"/>
</dbReference>
<reference evidence="3 4" key="1">
    <citation type="journal article" date="2024" name="G3 (Bethesda)">
        <title>Genome assembly of Hibiscus sabdariffa L. provides insights into metabolisms of medicinal natural products.</title>
        <authorList>
            <person name="Kim T."/>
        </authorList>
    </citation>
    <scope>NUCLEOTIDE SEQUENCE [LARGE SCALE GENOMIC DNA]</scope>
    <source>
        <strain evidence="3">TK-2024</strain>
        <tissue evidence="3">Old leaves</tissue>
    </source>
</reference>
<evidence type="ECO:0000259" key="2">
    <source>
        <dbReference type="PROSITE" id="PS51502"/>
    </source>
</evidence>